<reference evidence="2" key="2">
    <citation type="submission" date="2014-06" db="EMBL/GenBank/DDBJ databases">
        <title>The complete genome of Blastobotrys (Arxula) adeninivorans LS3 - a yeast of biotechnological interest.</title>
        <authorList>
            <person name="Kunze G."/>
            <person name="Gaillardin C."/>
            <person name="Czernicka M."/>
            <person name="Durrens P."/>
            <person name="Martin T."/>
            <person name="Boer E."/>
            <person name="Gabaldon T."/>
            <person name="Cruz J."/>
            <person name="Talla E."/>
            <person name="Marck C."/>
            <person name="Goffeau A."/>
            <person name="Barbe V."/>
            <person name="Baret P."/>
            <person name="Baronian K."/>
            <person name="Beier S."/>
            <person name="Bleykasten C."/>
            <person name="Bode R."/>
            <person name="Casaregola S."/>
            <person name="Despons L."/>
            <person name="Fairhead C."/>
            <person name="Giersberg M."/>
            <person name="Gierski P."/>
            <person name="Hahnel U."/>
            <person name="Hartmann A."/>
            <person name="Jankowska D."/>
            <person name="Jubin C."/>
            <person name="Jung P."/>
            <person name="Lafontaine I."/>
            <person name="Leh-Louis V."/>
            <person name="Lemaire M."/>
            <person name="Marcet-Houben M."/>
            <person name="Mascher M."/>
            <person name="Morel G."/>
            <person name="Richard G.-F."/>
            <person name="Riechen J."/>
            <person name="Sacerdot C."/>
            <person name="Sarkar A."/>
            <person name="Savel G."/>
            <person name="Schacherer J."/>
            <person name="Sherman D."/>
            <person name="Straub M.-L."/>
            <person name="Stein N."/>
            <person name="Thierry A."/>
            <person name="Trautwein-Schult A."/>
            <person name="Westhof E."/>
            <person name="Worch S."/>
            <person name="Dujon B."/>
            <person name="Souciet J.-L."/>
            <person name="Wincker P."/>
            <person name="Scholz U."/>
            <person name="Neuveglise N."/>
        </authorList>
    </citation>
    <scope>NUCLEOTIDE SEQUENCE</scope>
    <source>
        <strain evidence="2">LS3</strain>
    </source>
</reference>
<dbReference type="PANTHER" id="PTHR28265">
    <property type="entry name" value="MAINTENANCE OF TELOMERE CAPPING PROTEIN 1"/>
    <property type="match status" value="1"/>
</dbReference>
<feature type="compositionally biased region" description="Basic and acidic residues" evidence="1">
    <location>
        <begin position="81"/>
        <end position="102"/>
    </location>
</feature>
<feature type="region of interest" description="Disordered" evidence="1">
    <location>
        <begin position="1"/>
        <end position="123"/>
    </location>
</feature>
<dbReference type="EMBL" id="HG937694">
    <property type="protein sequence ID" value="CDP38053.1"/>
    <property type="molecule type" value="Genomic_DNA"/>
</dbReference>
<dbReference type="PhylomeDB" id="A0A060TAR0"/>
<dbReference type="AlphaFoldDB" id="A0A060TAR0"/>
<gene>
    <name evidence="2" type="ORF">GNLVRS02_ARAD1D25740g</name>
</gene>
<sequence length="435" mass="47789">MADDKENVMDMLDSLDTLSKKKERKSTDSKREKKPKKKTEEDDIMGFLDSLAKSGASSRRGTPGPEQGEKSGEQAAAPETAADKIDDKPADKNEKADNKDKAAAAAAAEVDSSDKAAPGQAGDAFSSITSWWSKNKDGLLGSASSAVKQAEAKVRELQQGEAPQNAIESLQGSISKLGINSSFFKSTLTSVLDTIAPPISRHEQLRIHIFHDMVGYPAIDTIVYNVFDRVMQQVEGGGELTMVVQKGRERHRRGSDREQVRNLNIFRGSFDQACKLAAANIEECIRNPDQQANDTEKQKGKEKVSDDAEQEESSEEDKVRTSNIYLAIQPTELDTPANETEKTAGTIIPNNGTFAFVVHLSDPDHGIQFSTLSQAYPRQWARWLDGEKEEHLEKFSVDPRDWVIDWVEEGLGLSVGVVAQSYVARRMGVDSDESA</sequence>
<accession>A0A060TAR0</accession>
<dbReference type="PANTHER" id="PTHR28265:SF1">
    <property type="entry name" value="MAINTENANCE OF TELOMERE CAPPING PROTEIN 1"/>
    <property type="match status" value="1"/>
</dbReference>
<name>A0A060TAR0_BLAAD</name>
<feature type="region of interest" description="Disordered" evidence="1">
    <location>
        <begin position="287"/>
        <end position="321"/>
    </location>
</feature>
<dbReference type="Pfam" id="PF10310">
    <property type="entry name" value="DUF5427"/>
    <property type="match status" value="1"/>
</dbReference>
<evidence type="ECO:0000256" key="1">
    <source>
        <dbReference type="SAM" id="MobiDB-lite"/>
    </source>
</evidence>
<proteinExistence type="predicted"/>
<dbReference type="InterPro" id="IPR018814">
    <property type="entry name" value="DUF5427"/>
</dbReference>
<protein>
    <submittedName>
        <fullName evidence="2">ARAD1D25740p</fullName>
    </submittedName>
</protein>
<evidence type="ECO:0000313" key="2">
    <source>
        <dbReference type="EMBL" id="CDP38053.1"/>
    </source>
</evidence>
<organism evidence="2">
    <name type="scientific">Blastobotrys adeninivorans</name>
    <name type="common">Yeast</name>
    <name type="synonym">Arxula adeninivorans</name>
    <dbReference type="NCBI Taxonomy" id="409370"/>
    <lineage>
        <taxon>Eukaryota</taxon>
        <taxon>Fungi</taxon>
        <taxon>Dikarya</taxon>
        <taxon>Ascomycota</taxon>
        <taxon>Saccharomycotina</taxon>
        <taxon>Dipodascomycetes</taxon>
        <taxon>Dipodascales</taxon>
        <taxon>Trichomonascaceae</taxon>
        <taxon>Blastobotrys</taxon>
    </lineage>
</organism>
<feature type="compositionally biased region" description="Basic and acidic residues" evidence="1">
    <location>
        <begin position="294"/>
        <end position="306"/>
    </location>
</feature>
<reference evidence="2" key="1">
    <citation type="submission" date="2014-02" db="EMBL/GenBank/DDBJ databases">
        <authorList>
            <person name="Genoscope - CEA"/>
        </authorList>
    </citation>
    <scope>NUCLEOTIDE SEQUENCE</scope>
    <source>
        <strain evidence="2">LS3</strain>
    </source>
</reference>